<feature type="zinc finger region" description="C3H1-type" evidence="5">
    <location>
        <begin position="271"/>
        <end position="298"/>
    </location>
</feature>
<dbReference type="Pfam" id="PF00642">
    <property type="entry name" value="zf-CCCH"/>
    <property type="match status" value="2"/>
</dbReference>
<feature type="compositionally biased region" description="Polar residues" evidence="6">
    <location>
        <begin position="91"/>
        <end position="103"/>
    </location>
</feature>
<dbReference type="Pfam" id="PF18044">
    <property type="entry name" value="zf-CCCH_4"/>
    <property type="match status" value="1"/>
</dbReference>
<dbReference type="RefSeq" id="XP_027616211.1">
    <property type="nucleotide sequence ID" value="XM_027760410.1"/>
</dbReference>
<dbReference type="AlphaFoldDB" id="A0A401GST5"/>
<feature type="domain" description="C3H1-type" evidence="7">
    <location>
        <begin position="33"/>
        <end position="60"/>
    </location>
</feature>
<dbReference type="STRING" id="139825.A0A401GST5"/>
<evidence type="ECO:0000259" key="7">
    <source>
        <dbReference type="PROSITE" id="PS50103"/>
    </source>
</evidence>
<evidence type="ECO:0000256" key="5">
    <source>
        <dbReference type="PROSITE-ProRule" id="PRU00723"/>
    </source>
</evidence>
<reference evidence="8 9" key="1">
    <citation type="journal article" date="2018" name="Sci. Rep.">
        <title>Genome sequence of the cauliflower mushroom Sparassis crispa (Hanabiratake) and its association with beneficial usage.</title>
        <authorList>
            <person name="Kiyama R."/>
            <person name="Furutani Y."/>
            <person name="Kawaguchi K."/>
            <person name="Nakanishi T."/>
        </authorList>
    </citation>
    <scope>NUCLEOTIDE SEQUENCE [LARGE SCALE GENOMIC DNA]</scope>
</reference>
<evidence type="ECO:0000256" key="4">
    <source>
        <dbReference type="ARBA" id="ARBA00022833"/>
    </source>
</evidence>
<proteinExistence type="predicted"/>
<evidence type="ECO:0000256" key="2">
    <source>
        <dbReference type="ARBA" id="ARBA00022737"/>
    </source>
</evidence>
<evidence type="ECO:0000313" key="8">
    <source>
        <dbReference type="EMBL" id="GBE85298.1"/>
    </source>
</evidence>
<dbReference type="GO" id="GO:0008270">
    <property type="term" value="F:zinc ion binding"/>
    <property type="evidence" value="ECO:0007669"/>
    <property type="project" value="UniProtKB-KW"/>
</dbReference>
<sequence length="428" mass="47868">MIQSKMGYRPQRRAPERDARGSTTARHPLRPSKYRTQPCRNYPLGNCRFGDRCSYLHIIPSHYPQATALSMPLAYPPYGVYYEPDHAVEPESSQTHSCFSSPSPERPGRLDSASDISSADEFLTFSAFDFTEKTPPPPPGTPNFVDTADLSWEFIPEPTSASTVSTILSPIEHKPRHSLAHRSLFYKTKPCKFYHENGLCIKGDQCSFIHDTAAERTDHAFAEDVASTDAKGPDRTQHRLPSKSVIRREENHERNFFPVTWRVIGGGVMMSGKREICSDFMAGHCGEGDDCKYAHLENYGQARNSLTEHSHPAPHNAFALSPTLSEDFVYPSVPLFPPISIESAPRPKRVRKLTILKTTQHGEEGYSSHRVFDGDTLLERDATPYKETTVTQDSAVLSARLLVRPMSTPPTPVSRGSSMVRLFSAEMP</sequence>
<feature type="region of interest" description="Disordered" evidence="6">
    <location>
        <begin position="91"/>
        <end position="113"/>
    </location>
</feature>
<dbReference type="InterPro" id="IPR045877">
    <property type="entry name" value="ZFP36-like"/>
</dbReference>
<accession>A0A401GST5</accession>
<feature type="domain" description="C3H1-type" evidence="7">
    <location>
        <begin position="271"/>
        <end position="298"/>
    </location>
</feature>
<dbReference type="InterPro" id="IPR000571">
    <property type="entry name" value="Znf_CCCH"/>
</dbReference>
<keyword evidence="3 5" id="KW-0863">Zinc-finger</keyword>
<feature type="region of interest" description="Disordered" evidence="6">
    <location>
        <begin position="1"/>
        <end position="35"/>
    </location>
</feature>
<dbReference type="InParanoid" id="A0A401GST5"/>
<feature type="zinc finger region" description="C3H1-type" evidence="5">
    <location>
        <begin position="33"/>
        <end position="60"/>
    </location>
</feature>
<feature type="domain" description="C3H1-type" evidence="7">
    <location>
        <begin position="185"/>
        <end position="213"/>
    </location>
</feature>
<evidence type="ECO:0000313" key="9">
    <source>
        <dbReference type="Proteomes" id="UP000287166"/>
    </source>
</evidence>
<evidence type="ECO:0000256" key="6">
    <source>
        <dbReference type="SAM" id="MobiDB-lite"/>
    </source>
</evidence>
<comment type="caution">
    <text evidence="8">The sequence shown here is derived from an EMBL/GenBank/DDBJ whole genome shotgun (WGS) entry which is preliminary data.</text>
</comment>
<dbReference type="PANTHER" id="PTHR12547:SF18">
    <property type="entry name" value="PROTEIN TIS11"/>
    <property type="match status" value="1"/>
</dbReference>
<dbReference type="PROSITE" id="PS50103">
    <property type="entry name" value="ZF_C3H1"/>
    <property type="match status" value="3"/>
</dbReference>
<dbReference type="EMBL" id="BFAD01000007">
    <property type="protein sequence ID" value="GBE85298.1"/>
    <property type="molecule type" value="Genomic_DNA"/>
</dbReference>
<keyword evidence="2" id="KW-0677">Repeat</keyword>
<dbReference type="Gene3D" id="4.10.1000.10">
    <property type="entry name" value="Zinc finger, CCCH-type"/>
    <property type="match status" value="3"/>
</dbReference>
<organism evidence="8 9">
    <name type="scientific">Sparassis crispa</name>
    <dbReference type="NCBI Taxonomy" id="139825"/>
    <lineage>
        <taxon>Eukaryota</taxon>
        <taxon>Fungi</taxon>
        <taxon>Dikarya</taxon>
        <taxon>Basidiomycota</taxon>
        <taxon>Agaricomycotina</taxon>
        <taxon>Agaricomycetes</taxon>
        <taxon>Polyporales</taxon>
        <taxon>Sparassidaceae</taxon>
        <taxon>Sparassis</taxon>
    </lineage>
</organism>
<dbReference type="SMART" id="SM00356">
    <property type="entry name" value="ZnF_C3H1"/>
    <property type="match status" value="3"/>
</dbReference>
<dbReference type="SUPFAM" id="SSF90229">
    <property type="entry name" value="CCCH zinc finger"/>
    <property type="match status" value="3"/>
</dbReference>
<name>A0A401GST5_9APHY</name>
<evidence type="ECO:0000256" key="1">
    <source>
        <dbReference type="ARBA" id="ARBA00022723"/>
    </source>
</evidence>
<dbReference type="OrthoDB" id="411372at2759"/>
<dbReference type="Proteomes" id="UP000287166">
    <property type="component" value="Unassembled WGS sequence"/>
</dbReference>
<gene>
    <name evidence="8" type="ORF">SCP_0704850</name>
</gene>
<keyword evidence="9" id="KW-1185">Reference proteome</keyword>
<feature type="zinc finger region" description="C3H1-type" evidence="5">
    <location>
        <begin position="185"/>
        <end position="213"/>
    </location>
</feature>
<dbReference type="InterPro" id="IPR036855">
    <property type="entry name" value="Znf_CCCH_sf"/>
</dbReference>
<protein>
    <recommendedName>
        <fullName evidence="7">C3H1-type domain-containing protein</fullName>
    </recommendedName>
</protein>
<keyword evidence="4 5" id="KW-0862">Zinc</keyword>
<evidence type="ECO:0000256" key="3">
    <source>
        <dbReference type="ARBA" id="ARBA00022771"/>
    </source>
</evidence>
<keyword evidence="1 5" id="KW-0479">Metal-binding</keyword>
<dbReference type="GO" id="GO:0003729">
    <property type="term" value="F:mRNA binding"/>
    <property type="evidence" value="ECO:0007669"/>
    <property type="project" value="InterPro"/>
</dbReference>
<dbReference type="InterPro" id="IPR041367">
    <property type="entry name" value="Znf-CCCH_4"/>
</dbReference>
<dbReference type="GeneID" id="38782215"/>
<dbReference type="PANTHER" id="PTHR12547">
    <property type="entry name" value="CCCH ZINC FINGER/TIS11-RELATED"/>
    <property type="match status" value="1"/>
</dbReference>